<evidence type="ECO:0000256" key="8">
    <source>
        <dbReference type="PROSITE-ProRule" id="PRU00169"/>
    </source>
</evidence>
<evidence type="ECO:0000256" key="2">
    <source>
        <dbReference type="ARBA" id="ARBA00022490"/>
    </source>
</evidence>
<keyword evidence="4" id="KW-0902">Two-component regulatory system</keyword>
<evidence type="ECO:0008006" key="13">
    <source>
        <dbReference type="Google" id="ProtNLM"/>
    </source>
</evidence>
<dbReference type="Proteomes" id="UP000680304">
    <property type="component" value="Unassembled WGS sequence"/>
</dbReference>
<dbReference type="SMART" id="SM00342">
    <property type="entry name" value="HTH_ARAC"/>
    <property type="match status" value="1"/>
</dbReference>
<dbReference type="PROSITE" id="PS50110">
    <property type="entry name" value="RESPONSE_REGULATORY"/>
    <property type="match status" value="1"/>
</dbReference>
<dbReference type="InterPro" id="IPR011006">
    <property type="entry name" value="CheY-like_superfamily"/>
</dbReference>
<evidence type="ECO:0000256" key="6">
    <source>
        <dbReference type="ARBA" id="ARBA00023125"/>
    </source>
</evidence>
<comment type="subcellular location">
    <subcellularLocation>
        <location evidence="1">Cytoplasm</location>
    </subcellularLocation>
</comment>
<dbReference type="Pfam" id="PF12833">
    <property type="entry name" value="HTH_18"/>
    <property type="match status" value="1"/>
</dbReference>
<dbReference type="Gene3D" id="3.40.50.2300">
    <property type="match status" value="1"/>
</dbReference>
<dbReference type="InterPro" id="IPR001789">
    <property type="entry name" value="Sig_transdc_resp-reg_receiver"/>
</dbReference>
<dbReference type="CDD" id="cd17536">
    <property type="entry name" value="REC_YesN-like"/>
    <property type="match status" value="1"/>
</dbReference>
<dbReference type="Gene3D" id="1.10.10.60">
    <property type="entry name" value="Homeodomain-like"/>
    <property type="match status" value="2"/>
</dbReference>
<keyword evidence="6" id="KW-0238">DNA-binding</keyword>
<evidence type="ECO:0000313" key="11">
    <source>
        <dbReference type="EMBL" id="GIQ65248.1"/>
    </source>
</evidence>
<dbReference type="PROSITE" id="PS01124">
    <property type="entry name" value="HTH_ARAC_FAMILY_2"/>
    <property type="match status" value="1"/>
</dbReference>
<dbReference type="PANTHER" id="PTHR42713">
    <property type="entry name" value="HISTIDINE KINASE-RELATED"/>
    <property type="match status" value="1"/>
</dbReference>
<keyword evidence="12" id="KW-1185">Reference proteome</keyword>
<keyword evidence="3 8" id="KW-0597">Phosphoprotein</keyword>
<dbReference type="SMART" id="SM00448">
    <property type="entry name" value="REC"/>
    <property type="match status" value="1"/>
</dbReference>
<dbReference type="EMBL" id="BOVJ01000125">
    <property type="protein sequence ID" value="GIQ65248.1"/>
    <property type="molecule type" value="Genomic_DNA"/>
</dbReference>
<protein>
    <recommendedName>
        <fullName evidence="13">AraC family transcriptional regulator</fullName>
    </recommendedName>
</protein>
<keyword evidence="5" id="KW-0805">Transcription regulation</keyword>
<dbReference type="InterPro" id="IPR009057">
    <property type="entry name" value="Homeodomain-like_sf"/>
</dbReference>
<comment type="caution">
    <text evidence="11">The sequence shown here is derived from an EMBL/GenBank/DDBJ whole genome shotgun (WGS) entry which is preliminary data.</text>
</comment>
<dbReference type="PRINTS" id="PR00032">
    <property type="entry name" value="HTHARAC"/>
</dbReference>
<accession>A0ABQ4NAJ0</accession>
<evidence type="ECO:0000259" key="9">
    <source>
        <dbReference type="PROSITE" id="PS01124"/>
    </source>
</evidence>
<evidence type="ECO:0000256" key="7">
    <source>
        <dbReference type="ARBA" id="ARBA00023163"/>
    </source>
</evidence>
<dbReference type="Pfam" id="PF00072">
    <property type="entry name" value="Response_reg"/>
    <property type="match status" value="1"/>
</dbReference>
<gene>
    <name evidence="11" type="ORF">PACILC2_38160</name>
</gene>
<dbReference type="RefSeq" id="WP_213529733.1">
    <property type="nucleotide sequence ID" value="NZ_BOVJ01000125.1"/>
</dbReference>
<dbReference type="InterPro" id="IPR018060">
    <property type="entry name" value="HTH_AraC"/>
</dbReference>
<dbReference type="InterPro" id="IPR020449">
    <property type="entry name" value="Tscrpt_reg_AraC-type_HTH"/>
</dbReference>
<keyword evidence="7" id="KW-0804">Transcription</keyword>
<reference evidence="11 12" key="1">
    <citation type="submission" date="2021-04" db="EMBL/GenBank/DDBJ databases">
        <title>Draft genome sequence of Paenibacillus cisolokensis, LC2-13A.</title>
        <authorList>
            <person name="Uke A."/>
            <person name="Chhe C."/>
            <person name="Baramee S."/>
            <person name="Kosugi A."/>
        </authorList>
    </citation>
    <scope>NUCLEOTIDE SEQUENCE [LARGE SCALE GENOMIC DNA]</scope>
    <source>
        <strain evidence="11 12">LC2-13A</strain>
    </source>
</reference>
<evidence type="ECO:0000259" key="10">
    <source>
        <dbReference type="PROSITE" id="PS50110"/>
    </source>
</evidence>
<evidence type="ECO:0000313" key="12">
    <source>
        <dbReference type="Proteomes" id="UP000680304"/>
    </source>
</evidence>
<evidence type="ECO:0000256" key="4">
    <source>
        <dbReference type="ARBA" id="ARBA00023012"/>
    </source>
</evidence>
<feature type="domain" description="Response regulatory" evidence="10">
    <location>
        <begin position="2"/>
        <end position="119"/>
    </location>
</feature>
<dbReference type="SUPFAM" id="SSF46689">
    <property type="entry name" value="Homeodomain-like"/>
    <property type="match status" value="2"/>
</dbReference>
<sequence>MRVMIVDDEVIIRTGLAKVIKWHELGLELLPPAASGEEAMSRLMEERPNILLTDIRMTGMDGLTLAKEAKRLLPNIEVIILSGYDDFKYTQQAIRNDVTDYLLKTTRPEEIIKTVLKVKHRIEEKWAAQSEDCFKNKEARNRLFERWVVSGDTNGIEPRLLYTMLPRLFPEQDGPADDPLQIVFVSGEGWEREQNGGGVSLLLFAIENMMNDLLPCETLLQPDRVVAAMRVRPGDAEAQTCLASMIASIERLLKCKAFAAVGKTVTEARELHESYRTAEQAYGYKGLIDDPICRYWAIKDRKGKQAVFTGKEEVELYGILLEDDSVALKEWVHRFVHELTDGDEFTLESLEASMHAVAISAQRWIEKVQHVSGRSGADVPRFRFKAGTALKDALFQYLYVVMKLYHNSLSEGQAAHVHKAKAFIELHLGGDVGLQRVAKHVHLHPSHLSEVFKKEVGMTFTDYVLQQRMRHAAEILTTSPAKISDVAGSVGYEDVKYFSQMFKKYYGKTPSEFREDASKHGKSD</sequence>
<dbReference type="PANTHER" id="PTHR42713:SF3">
    <property type="entry name" value="TRANSCRIPTIONAL REGULATORY PROTEIN HPTR"/>
    <property type="match status" value="1"/>
</dbReference>
<evidence type="ECO:0000256" key="1">
    <source>
        <dbReference type="ARBA" id="ARBA00004496"/>
    </source>
</evidence>
<feature type="modified residue" description="4-aspartylphosphate" evidence="8">
    <location>
        <position position="54"/>
    </location>
</feature>
<dbReference type="InterPro" id="IPR051552">
    <property type="entry name" value="HptR"/>
</dbReference>
<evidence type="ECO:0000256" key="5">
    <source>
        <dbReference type="ARBA" id="ARBA00023015"/>
    </source>
</evidence>
<organism evidence="11 12">
    <name type="scientific">Paenibacillus cisolokensis</name>
    <dbReference type="NCBI Taxonomy" id="1658519"/>
    <lineage>
        <taxon>Bacteria</taxon>
        <taxon>Bacillati</taxon>
        <taxon>Bacillota</taxon>
        <taxon>Bacilli</taxon>
        <taxon>Bacillales</taxon>
        <taxon>Paenibacillaceae</taxon>
        <taxon>Paenibacillus</taxon>
    </lineage>
</organism>
<name>A0ABQ4NAJ0_9BACL</name>
<dbReference type="SUPFAM" id="SSF52172">
    <property type="entry name" value="CheY-like"/>
    <property type="match status" value="1"/>
</dbReference>
<feature type="domain" description="HTH araC/xylS-type" evidence="9">
    <location>
        <begin position="418"/>
        <end position="516"/>
    </location>
</feature>
<proteinExistence type="predicted"/>
<evidence type="ECO:0000256" key="3">
    <source>
        <dbReference type="ARBA" id="ARBA00022553"/>
    </source>
</evidence>
<keyword evidence="2" id="KW-0963">Cytoplasm</keyword>